<comment type="similarity">
    <text evidence="1">Belongs to the peptidase M24B family.</text>
</comment>
<keyword evidence="9" id="KW-1185">Reference proteome</keyword>
<dbReference type="PANTHER" id="PTHR43763:SF18">
    <property type="entry name" value="XAA-PRO AMINOPEPTIDASE 1"/>
    <property type="match status" value="1"/>
</dbReference>
<protein>
    <recommendedName>
        <fullName evidence="10">Xaa-Pro aminopeptidase 1</fullName>
    </recommendedName>
</protein>
<evidence type="ECO:0000259" key="7">
    <source>
        <dbReference type="Pfam" id="PF16188"/>
    </source>
</evidence>
<dbReference type="InterPro" id="IPR032416">
    <property type="entry name" value="Peptidase_M24_C"/>
</dbReference>
<evidence type="ECO:0000259" key="6">
    <source>
        <dbReference type="Pfam" id="PF01321"/>
    </source>
</evidence>
<dbReference type="InterPro" id="IPR000587">
    <property type="entry name" value="Creatinase_N"/>
</dbReference>
<accession>A0AAN8P9L6</accession>
<organism evidence="8 9">
    <name type="scientific">Patella caerulea</name>
    <name type="common">Rayed Mediterranean limpet</name>
    <dbReference type="NCBI Taxonomy" id="87958"/>
    <lineage>
        <taxon>Eukaryota</taxon>
        <taxon>Metazoa</taxon>
        <taxon>Spiralia</taxon>
        <taxon>Lophotrochozoa</taxon>
        <taxon>Mollusca</taxon>
        <taxon>Gastropoda</taxon>
        <taxon>Patellogastropoda</taxon>
        <taxon>Patelloidea</taxon>
        <taxon>Patellidae</taxon>
        <taxon>Patella</taxon>
    </lineage>
</organism>
<dbReference type="InterPro" id="IPR029149">
    <property type="entry name" value="Creatin/AminoP/Spt16_N"/>
</dbReference>
<dbReference type="Proteomes" id="UP001347796">
    <property type="component" value="Unassembled WGS sequence"/>
</dbReference>
<feature type="domain" description="Peptidase M24" evidence="5">
    <location>
        <begin position="391"/>
        <end position="607"/>
    </location>
</feature>
<evidence type="ECO:0008006" key="10">
    <source>
        <dbReference type="Google" id="ProtNLM"/>
    </source>
</evidence>
<dbReference type="EMBL" id="JAZGQO010000014">
    <property type="protein sequence ID" value="KAK6170758.1"/>
    <property type="molecule type" value="Genomic_DNA"/>
</dbReference>
<dbReference type="PROSITE" id="PS51257">
    <property type="entry name" value="PROKAR_LIPOPROTEIN"/>
    <property type="match status" value="1"/>
</dbReference>
<keyword evidence="4" id="KW-1133">Transmembrane helix</keyword>
<evidence type="ECO:0000259" key="5">
    <source>
        <dbReference type="Pfam" id="PF00557"/>
    </source>
</evidence>
<dbReference type="CDD" id="cd01085">
    <property type="entry name" value="APP"/>
    <property type="match status" value="1"/>
</dbReference>
<feature type="transmembrane region" description="Helical" evidence="4">
    <location>
        <begin position="7"/>
        <end position="27"/>
    </location>
</feature>
<gene>
    <name evidence="8" type="ORF">SNE40_019071</name>
</gene>
<sequence length="707" mass="79441">MRTNIHTFFVISIILSCLSGFVDVHFITKRDARLDDRKDCPPVEGQPQPPTRVDTTARLQALRTEMLTAEVDVYIIPSEDAHQSEYPPSYDLRRTYISGLSGSAGIAVVTANKAALWTDGRYHLQADDELDCNWILMKDGVEGVPTMTEWIIEQMMNSTRKNVGASPFLLSSSKWKTYEEAFTQEEIMMKSVGANDLIDKIWTSGRPEKPNTPINALPLKFAGRSWQDKIVDLRSEMTKKHAGAFIVTSLDETAWLFNIRANDILYNPFVVSYAIVEMNQISLYLIGASTKLSQVPTDEETTEKLYQHLNTNQDGTCTGKTDLCVKVLEYNQSTLLADITTLAETSQSLKIWVTISCNQAIYETIPQSQVIQANSKVALIKSMKNSVERDGMQNSHIRDAVALINFMTKLEKEVKEGKKWTEVSAAADLKTYRFDQEYNRGLSFNSISGVGSNGAIIHYSPSNITDKQITTSEMYLLDSGGQYLDGTTDVTRTFHFGTPTEYEKECYTRVLMGHIDLALTKWPRGLYGRDFDAIARKPLWDVGLVYRHGTGHGIGAYLSVHEGPGRISISHSVNPSDEPLDEHMFFSDEPGYYEAGKFGIRLETIVMTEIVETEYHFDGTTMLGFKSITLVPYEPHLINFSMLSQKQIDWLNAYHKRVENEVGPKLSGEPLEWMKARTQTITTTSPASIILPSILLICITSILSLLK</sequence>
<evidence type="ECO:0000256" key="1">
    <source>
        <dbReference type="ARBA" id="ARBA00008766"/>
    </source>
</evidence>
<dbReference type="GO" id="GO:0046872">
    <property type="term" value="F:metal ion binding"/>
    <property type="evidence" value="ECO:0007669"/>
    <property type="project" value="UniProtKB-KW"/>
</dbReference>
<dbReference type="Gene3D" id="3.90.230.10">
    <property type="entry name" value="Creatinase/methionine aminopeptidase superfamily"/>
    <property type="match status" value="1"/>
</dbReference>
<dbReference type="FunFam" id="3.90.230.10:FF:000009">
    <property type="entry name" value="xaa-Pro aminopeptidase 2"/>
    <property type="match status" value="1"/>
</dbReference>
<feature type="transmembrane region" description="Helical" evidence="4">
    <location>
        <begin position="687"/>
        <end position="706"/>
    </location>
</feature>
<dbReference type="Pfam" id="PF01321">
    <property type="entry name" value="Creatinase_N"/>
    <property type="match status" value="1"/>
</dbReference>
<dbReference type="Pfam" id="PF16188">
    <property type="entry name" value="Peptidase_M24_C"/>
    <property type="match status" value="1"/>
</dbReference>
<feature type="domain" description="Peptidase M24 C-terminal" evidence="7">
    <location>
        <begin position="622"/>
        <end position="681"/>
    </location>
</feature>
<keyword evidence="2" id="KW-0479">Metal-binding</keyword>
<dbReference type="FunFam" id="3.40.350.10:FF:000003">
    <property type="entry name" value="Xaa-pro aminopeptidase P"/>
    <property type="match status" value="1"/>
</dbReference>
<keyword evidence="3" id="KW-0378">Hydrolase</keyword>
<dbReference type="PANTHER" id="PTHR43763">
    <property type="entry name" value="XAA-PRO AMINOPEPTIDASE 1"/>
    <property type="match status" value="1"/>
</dbReference>
<dbReference type="InterPro" id="IPR033740">
    <property type="entry name" value="Pept_M24B"/>
</dbReference>
<feature type="domain" description="Creatinase N-terminal" evidence="6">
    <location>
        <begin position="58"/>
        <end position="186"/>
    </location>
</feature>
<name>A0AAN8P9L6_PATCE</name>
<dbReference type="InterPro" id="IPR036005">
    <property type="entry name" value="Creatinase/aminopeptidase-like"/>
</dbReference>
<evidence type="ECO:0000313" key="9">
    <source>
        <dbReference type="Proteomes" id="UP001347796"/>
    </source>
</evidence>
<dbReference type="AlphaFoldDB" id="A0AAN8P9L6"/>
<evidence type="ECO:0000313" key="8">
    <source>
        <dbReference type="EMBL" id="KAK6170758.1"/>
    </source>
</evidence>
<dbReference type="Pfam" id="PF16189">
    <property type="entry name" value="Creatinase_N_2"/>
    <property type="match status" value="1"/>
</dbReference>
<dbReference type="InterPro" id="IPR000994">
    <property type="entry name" value="Pept_M24"/>
</dbReference>
<evidence type="ECO:0000256" key="2">
    <source>
        <dbReference type="ARBA" id="ARBA00022723"/>
    </source>
</evidence>
<keyword evidence="4" id="KW-0812">Transmembrane</keyword>
<dbReference type="GO" id="GO:0070006">
    <property type="term" value="F:metalloaminopeptidase activity"/>
    <property type="evidence" value="ECO:0007669"/>
    <property type="project" value="InterPro"/>
</dbReference>
<dbReference type="InterPro" id="IPR050422">
    <property type="entry name" value="X-Pro_aminopeptidase_P"/>
</dbReference>
<keyword evidence="4" id="KW-0472">Membrane</keyword>
<dbReference type="Gene3D" id="3.40.350.10">
    <property type="entry name" value="Creatinase/prolidase N-terminal domain"/>
    <property type="match status" value="2"/>
</dbReference>
<evidence type="ECO:0000256" key="3">
    <source>
        <dbReference type="ARBA" id="ARBA00022801"/>
    </source>
</evidence>
<proteinExistence type="inferred from homology"/>
<dbReference type="Pfam" id="PF00557">
    <property type="entry name" value="Peptidase_M24"/>
    <property type="match status" value="1"/>
</dbReference>
<dbReference type="SUPFAM" id="SSF53092">
    <property type="entry name" value="Creatinase/prolidase N-terminal domain"/>
    <property type="match status" value="1"/>
</dbReference>
<evidence type="ECO:0000256" key="4">
    <source>
        <dbReference type="SAM" id="Phobius"/>
    </source>
</evidence>
<dbReference type="SUPFAM" id="SSF55920">
    <property type="entry name" value="Creatinase/aminopeptidase"/>
    <property type="match status" value="1"/>
</dbReference>
<reference evidence="8 9" key="1">
    <citation type="submission" date="2024-01" db="EMBL/GenBank/DDBJ databases">
        <title>The genome of the rayed Mediterranean limpet Patella caerulea (Linnaeus, 1758).</title>
        <authorList>
            <person name="Anh-Thu Weber A."/>
            <person name="Halstead-Nussloch G."/>
        </authorList>
    </citation>
    <scope>NUCLEOTIDE SEQUENCE [LARGE SCALE GENOMIC DNA]</scope>
    <source>
        <strain evidence="8">AATW-2023a</strain>
        <tissue evidence="8">Whole specimen</tissue>
    </source>
</reference>
<comment type="caution">
    <text evidence="8">The sequence shown here is derived from an EMBL/GenBank/DDBJ whole genome shotgun (WGS) entry which is preliminary data.</text>
</comment>